<protein>
    <submittedName>
        <fullName evidence="2">Uncharacterized protein</fullName>
    </submittedName>
</protein>
<evidence type="ECO:0000256" key="1">
    <source>
        <dbReference type="SAM" id="MobiDB-lite"/>
    </source>
</evidence>
<dbReference type="EMBL" id="AKGD01000001">
    <property type="protein sequence ID" value="EIT71393.1"/>
    <property type="molecule type" value="Genomic_DNA"/>
</dbReference>
<dbReference type="STRING" id="1172194.WQQ_15300"/>
<keyword evidence="3" id="KW-1185">Reference proteome</keyword>
<dbReference type="Proteomes" id="UP000003704">
    <property type="component" value="Unassembled WGS sequence"/>
</dbReference>
<accession>I8TCJ9</accession>
<gene>
    <name evidence="2" type="ORF">WQQ_15300</name>
</gene>
<name>I8TCJ9_9GAMM</name>
<sequence length="46" mass="5085">MTELASKELRHEAADHQIRKAQTPHLAPASKELRHEAADHAGGNPY</sequence>
<feature type="region of interest" description="Disordered" evidence="1">
    <location>
        <begin position="1"/>
        <end position="46"/>
    </location>
</feature>
<evidence type="ECO:0000313" key="2">
    <source>
        <dbReference type="EMBL" id="EIT71393.1"/>
    </source>
</evidence>
<dbReference type="AlphaFoldDB" id="I8TCJ9"/>
<evidence type="ECO:0000313" key="3">
    <source>
        <dbReference type="Proteomes" id="UP000003704"/>
    </source>
</evidence>
<comment type="caution">
    <text evidence="2">The sequence shown here is derived from an EMBL/GenBank/DDBJ whole genome shotgun (WGS) entry which is preliminary data.</text>
</comment>
<reference evidence="2 3" key="1">
    <citation type="journal article" date="2012" name="J. Bacteriol.">
        <title>Genome Sequence of n-Alkane-Degrading Hydrocarboniphaga effusa Strain AP103T (ATCC BAA-332T).</title>
        <authorList>
            <person name="Chang H.K."/>
            <person name="Zylstra G.J."/>
            <person name="Chae J.C."/>
        </authorList>
    </citation>
    <scope>NUCLEOTIDE SEQUENCE [LARGE SCALE GENOMIC DNA]</scope>
    <source>
        <strain evidence="2 3">AP103</strain>
    </source>
</reference>
<feature type="compositionally biased region" description="Basic and acidic residues" evidence="1">
    <location>
        <begin position="1"/>
        <end position="18"/>
    </location>
</feature>
<organism evidence="2 3">
    <name type="scientific">Hydrocarboniphaga effusa AP103</name>
    <dbReference type="NCBI Taxonomy" id="1172194"/>
    <lineage>
        <taxon>Bacteria</taxon>
        <taxon>Pseudomonadati</taxon>
        <taxon>Pseudomonadota</taxon>
        <taxon>Gammaproteobacteria</taxon>
        <taxon>Nevskiales</taxon>
        <taxon>Nevskiaceae</taxon>
        <taxon>Hydrocarboniphaga</taxon>
    </lineage>
</organism>
<proteinExistence type="predicted"/>